<keyword evidence="2" id="KW-1185">Reference proteome</keyword>
<name>A0A3D8K408_9BURK</name>
<gene>
    <name evidence="1" type="ORF">DWV00_07170</name>
</gene>
<sequence length="541" mass="54882">MTANVTPLTTAVAALMTASGNPADLSSNTSAITPSAISTAEATLDTALAPILSANGVASSFDPIATAFSPNQTGADSVIDSIAVTPSTTGTGLQITSLANSSAPIPLNSTTTVLAPLSAPSQPANYLASLQMSLSSCMAATASACSTAVDASYLNNGNATMQTSHPSLFATGAMLTGIKTLAFLPAGTLPAVTNPAALVDLIYTDASGNQNFIADVVQKTASGWDIIGDQEQYAISIASFVGRLQYTDSADAANNRYESGLNIQIPHGITSGSSYVVSALVKGPGLPASGAILTSGLTGTIGNSLLFTSQPAAEPIYDCSSAPCALNGAGISSGTVAPNGGITSEFKWDWTGLTGNSVTVPTTPDYASAPMDLSQIQQFGAYTVTLYDQAGTQFGAPLTVLNTAPIAAAASGTNVPWQTLGSDIIADFLTSGGPDTAVTSLVTANVDWTVPQAASYPNPSLAFRTLSAEQFMSGVESYRAQPNSAVSTAAPTVSGTNYTQTLSGMVDEISRATNPDSTAYVQLGWQTASGFYSNTWQYGHP</sequence>
<accession>A0A3D8K408</accession>
<organism evidence="1 2">
    <name type="scientific">Trinickia dinghuensis</name>
    <dbReference type="NCBI Taxonomy" id="2291023"/>
    <lineage>
        <taxon>Bacteria</taxon>
        <taxon>Pseudomonadati</taxon>
        <taxon>Pseudomonadota</taxon>
        <taxon>Betaproteobacteria</taxon>
        <taxon>Burkholderiales</taxon>
        <taxon>Burkholderiaceae</taxon>
        <taxon>Trinickia</taxon>
    </lineage>
</organism>
<dbReference type="AlphaFoldDB" id="A0A3D8K408"/>
<proteinExistence type="predicted"/>
<evidence type="ECO:0000313" key="2">
    <source>
        <dbReference type="Proteomes" id="UP000256838"/>
    </source>
</evidence>
<dbReference type="OrthoDB" id="8572778at2"/>
<evidence type="ECO:0000313" key="1">
    <source>
        <dbReference type="EMBL" id="RDU99604.1"/>
    </source>
</evidence>
<comment type="caution">
    <text evidence="1">The sequence shown here is derived from an EMBL/GenBank/DDBJ whole genome shotgun (WGS) entry which is preliminary data.</text>
</comment>
<reference evidence="1 2" key="1">
    <citation type="submission" date="2018-08" db="EMBL/GenBank/DDBJ databases">
        <title>Paraburkholderia sp. DHOM06 isolated from forest soil.</title>
        <authorList>
            <person name="Gao Z.-H."/>
            <person name="Qiu L.-H."/>
        </authorList>
    </citation>
    <scope>NUCLEOTIDE SEQUENCE [LARGE SCALE GENOMIC DNA]</scope>
    <source>
        <strain evidence="1 2">DHOM06</strain>
    </source>
</reference>
<dbReference type="Proteomes" id="UP000256838">
    <property type="component" value="Unassembled WGS sequence"/>
</dbReference>
<dbReference type="EMBL" id="QRGA01000004">
    <property type="protein sequence ID" value="RDU99604.1"/>
    <property type="molecule type" value="Genomic_DNA"/>
</dbReference>
<protein>
    <submittedName>
        <fullName evidence="1">Cell wall anchor protein</fullName>
    </submittedName>
</protein>